<evidence type="ECO:0000313" key="6">
    <source>
        <dbReference type="Proteomes" id="UP000219336"/>
    </source>
</evidence>
<sequence>MNSNIWFRAGIVIIYGSSIDASPHSHHAIQLAWPRADYGCTLDNKEINTTVVIDSNVEHQLQMDEGWILLVEPSSELGVALSKKLEGRPSRVFEGSALSFNHIQNTDDVAVQLSSLFESLGLPITFPFLNESLTTDPRIRTLLNELSQCLDGQCLKPNHWRASDVAKKLALSESRFLHLFSKELGIPWRPYLLWCRMICAVRAILKGASATDAAYMAGFSDSAHLSRSFRKTFGMTIRQAKAIFQES</sequence>
<dbReference type="Pfam" id="PF12833">
    <property type="entry name" value="HTH_18"/>
    <property type="match status" value="1"/>
</dbReference>
<keyword evidence="3" id="KW-0804">Transcription</keyword>
<dbReference type="SUPFAM" id="SSF46689">
    <property type="entry name" value="Homeodomain-like"/>
    <property type="match status" value="1"/>
</dbReference>
<organism evidence="5 6">
    <name type="scientific">Vibrio thalassae</name>
    <dbReference type="NCBI Taxonomy" id="1243014"/>
    <lineage>
        <taxon>Bacteria</taxon>
        <taxon>Pseudomonadati</taxon>
        <taxon>Pseudomonadota</taxon>
        <taxon>Gammaproteobacteria</taxon>
        <taxon>Vibrionales</taxon>
        <taxon>Vibrionaceae</taxon>
        <taxon>Vibrio</taxon>
    </lineage>
</organism>
<evidence type="ECO:0000256" key="1">
    <source>
        <dbReference type="ARBA" id="ARBA00023015"/>
    </source>
</evidence>
<evidence type="ECO:0000313" key="5">
    <source>
        <dbReference type="EMBL" id="SNX50708.1"/>
    </source>
</evidence>
<dbReference type="InterPro" id="IPR009057">
    <property type="entry name" value="Homeodomain-like_sf"/>
</dbReference>
<evidence type="ECO:0000256" key="2">
    <source>
        <dbReference type="ARBA" id="ARBA00023125"/>
    </source>
</evidence>
<dbReference type="InterPro" id="IPR050204">
    <property type="entry name" value="AraC_XylS_family_regulators"/>
</dbReference>
<dbReference type="SMART" id="SM00342">
    <property type="entry name" value="HTH_ARAC"/>
    <property type="match status" value="1"/>
</dbReference>
<reference evidence="6" key="1">
    <citation type="submission" date="2016-06" db="EMBL/GenBank/DDBJ databases">
        <authorList>
            <person name="Rodrigo-Torres L."/>
            <person name="Arahal R.D."/>
            <person name="Lucena T."/>
        </authorList>
    </citation>
    <scope>NUCLEOTIDE SEQUENCE [LARGE SCALE GENOMIC DNA]</scope>
    <source>
        <strain evidence="6">CECT8203</strain>
    </source>
</reference>
<proteinExistence type="predicted"/>
<dbReference type="EMBL" id="OANU01000137">
    <property type="protein sequence ID" value="SNX50708.1"/>
    <property type="molecule type" value="Genomic_DNA"/>
</dbReference>
<dbReference type="Gene3D" id="1.10.10.60">
    <property type="entry name" value="Homeodomain-like"/>
    <property type="match status" value="1"/>
</dbReference>
<dbReference type="RefSeq" id="WP_096995608.1">
    <property type="nucleotide sequence ID" value="NZ_JBHSII010000001.1"/>
</dbReference>
<dbReference type="PROSITE" id="PS01124">
    <property type="entry name" value="HTH_ARAC_FAMILY_2"/>
    <property type="match status" value="1"/>
</dbReference>
<accession>A0A240EQ05</accession>
<keyword evidence="6" id="KW-1185">Reference proteome</keyword>
<dbReference type="AlphaFoldDB" id="A0A240EQ05"/>
<dbReference type="GO" id="GO:0003700">
    <property type="term" value="F:DNA-binding transcription factor activity"/>
    <property type="evidence" value="ECO:0007669"/>
    <property type="project" value="InterPro"/>
</dbReference>
<dbReference type="GO" id="GO:0043565">
    <property type="term" value="F:sequence-specific DNA binding"/>
    <property type="evidence" value="ECO:0007669"/>
    <property type="project" value="InterPro"/>
</dbReference>
<keyword evidence="2" id="KW-0238">DNA-binding</keyword>
<dbReference type="OrthoDB" id="5295226at2"/>
<dbReference type="InterPro" id="IPR018060">
    <property type="entry name" value="HTH_AraC"/>
</dbReference>
<evidence type="ECO:0000256" key="3">
    <source>
        <dbReference type="ARBA" id="ARBA00023163"/>
    </source>
</evidence>
<evidence type="ECO:0000259" key="4">
    <source>
        <dbReference type="PROSITE" id="PS01124"/>
    </source>
</evidence>
<gene>
    <name evidence="5" type="primary">virF</name>
    <name evidence="5" type="ORF">VTH8203_04371</name>
</gene>
<protein>
    <submittedName>
        <fullName evidence="5">Virulence regulon transcriptional activator VirF</fullName>
    </submittedName>
</protein>
<keyword evidence="1" id="KW-0805">Transcription regulation</keyword>
<dbReference type="PANTHER" id="PTHR46796">
    <property type="entry name" value="HTH-TYPE TRANSCRIPTIONAL ACTIVATOR RHAS-RELATED"/>
    <property type="match status" value="1"/>
</dbReference>
<name>A0A240EQ05_9VIBR</name>
<feature type="domain" description="HTH araC/xylS-type" evidence="4">
    <location>
        <begin position="144"/>
        <end position="243"/>
    </location>
</feature>
<dbReference type="Proteomes" id="UP000219336">
    <property type="component" value="Unassembled WGS sequence"/>
</dbReference>